<name>A0AA35YBE7_LACSI</name>
<evidence type="ECO:0000313" key="4">
    <source>
        <dbReference type="EMBL" id="CAI9272550.1"/>
    </source>
</evidence>
<keyword evidence="2" id="KW-0677">Repeat</keyword>
<sequence>MTLPVDIGTLSSLEYLILCDNQFTKLPFRISQLSVLKRLDVSNCPRLEELPELPPTLALLFANNLLRKVLQGYNVMKHQTSVLLPGIEIPNWFQSERTGIGKTVIELPGNWNNVITGISVCAVADLMGLTRHISLTLSTKRIPFTNRNGMCHSDRLHLWMEYVSLDLLQCSYEGILQNDWITTTPGLILTVSTETSGVKICGVRFVYKDVSLEETSSVDSCVMKKESKFLRCFKEMEFDGVTYSLQPGVKYVSDGDATFDRLSWNEKHECYRSGRSLIKVGMSILD</sequence>
<accession>A0AA35YBE7</accession>
<dbReference type="AlphaFoldDB" id="A0AA35YBE7"/>
<dbReference type="Pfam" id="PF20160">
    <property type="entry name" value="C-JID"/>
    <property type="match status" value="1"/>
</dbReference>
<feature type="domain" description="C-JID" evidence="3">
    <location>
        <begin position="84"/>
        <end position="209"/>
    </location>
</feature>
<organism evidence="4 5">
    <name type="scientific">Lactuca saligna</name>
    <name type="common">Willowleaf lettuce</name>
    <dbReference type="NCBI Taxonomy" id="75948"/>
    <lineage>
        <taxon>Eukaryota</taxon>
        <taxon>Viridiplantae</taxon>
        <taxon>Streptophyta</taxon>
        <taxon>Embryophyta</taxon>
        <taxon>Tracheophyta</taxon>
        <taxon>Spermatophyta</taxon>
        <taxon>Magnoliopsida</taxon>
        <taxon>eudicotyledons</taxon>
        <taxon>Gunneridae</taxon>
        <taxon>Pentapetalae</taxon>
        <taxon>asterids</taxon>
        <taxon>campanulids</taxon>
        <taxon>Asterales</taxon>
        <taxon>Asteraceae</taxon>
        <taxon>Cichorioideae</taxon>
        <taxon>Cichorieae</taxon>
        <taxon>Lactucinae</taxon>
        <taxon>Lactuca</taxon>
    </lineage>
</organism>
<dbReference type="InterPro" id="IPR032675">
    <property type="entry name" value="LRR_dom_sf"/>
</dbReference>
<evidence type="ECO:0000259" key="3">
    <source>
        <dbReference type="Pfam" id="PF20160"/>
    </source>
</evidence>
<keyword evidence="5" id="KW-1185">Reference proteome</keyword>
<evidence type="ECO:0000313" key="5">
    <source>
        <dbReference type="Proteomes" id="UP001177003"/>
    </source>
</evidence>
<gene>
    <name evidence="4" type="ORF">LSALG_LOCUS12767</name>
</gene>
<dbReference type="Proteomes" id="UP001177003">
    <property type="component" value="Chromosome 2"/>
</dbReference>
<evidence type="ECO:0000256" key="1">
    <source>
        <dbReference type="ARBA" id="ARBA00022614"/>
    </source>
</evidence>
<reference evidence="4" key="1">
    <citation type="submission" date="2023-04" db="EMBL/GenBank/DDBJ databases">
        <authorList>
            <person name="Vijverberg K."/>
            <person name="Xiong W."/>
            <person name="Schranz E."/>
        </authorList>
    </citation>
    <scope>NUCLEOTIDE SEQUENCE</scope>
</reference>
<dbReference type="SUPFAM" id="SSF52058">
    <property type="entry name" value="L domain-like"/>
    <property type="match status" value="1"/>
</dbReference>
<dbReference type="Pfam" id="PF12799">
    <property type="entry name" value="LRR_4"/>
    <property type="match status" value="1"/>
</dbReference>
<dbReference type="EMBL" id="OX465078">
    <property type="protein sequence ID" value="CAI9272550.1"/>
    <property type="molecule type" value="Genomic_DNA"/>
</dbReference>
<keyword evidence="1" id="KW-0433">Leucine-rich repeat</keyword>
<dbReference type="Gene3D" id="3.80.10.10">
    <property type="entry name" value="Ribonuclease Inhibitor"/>
    <property type="match status" value="1"/>
</dbReference>
<dbReference type="InterPro" id="IPR025875">
    <property type="entry name" value="Leu-rich_rpt_4"/>
</dbReference>
<evidence type="ECO:0000256" key="2">
    <source>
        <dbReference type="ARBA" id="ARBA00022737"/>
    </source>
</evidence>
<proteinExistence type="predicted"/>
<protein>
    <recommendedName>
        <fullName evidence="3">C-JID domain-containing protein</fullName>
    </recommendedName>
</protein>
<dbReference type="InterPro" id="IPR045344">
    <property type="entry name" value="C-JID"/>
</dbReference>